<protein>
    <submittedName>
        <fullName evidence="3">SPFH domain-containing protein</fullName>
    </submittedName>
</protein>
<dbReference type="SUPFAM" id="SSF117892">
    <property type="entry name" value="Band 7/SPFH domain"/>
    <property type="match status" value="1"/>
</dbReference>
<evidence type="ECO:0000313" key="3">
    <source>
        <dbReference type="EMBL" id="RFU86001.1"/>
    </source>
</evidence>
<evidence type="ECO:0000313" key="4">
    <source>
        <dbReference type="Proteomes" id="UP000263094"/>
    </source>
</evidence>
<organism evidence="3 4">
    <name type="scientific">Streptomyces triticagri</name>
    <dbReference type="NCBI Taxonomy" id="2293568"/>
    <lineage>
        <taxon>Bacteria</taxon>
        <taxon>Bacillati</taxon>
        <taxon>Actinomycetota</taxon>
        <taxon>Actinomycetes</taxon>
        <taxon>Kitasatosporales</taxon>
        <taxon>Streptomycetaceae</taxon>
        <taxon>Streptomyces</taxon>
    </lineage>
</organism>
<dbReference type="Proteomes" id="UP000263094">
    <property type="component" value="Unassembled WGS sequence"/>
</dbReference>
<sequence>MNDADADAGSRGERAAGDRTEGSAEGAVEGRRGGRRSRAARLIQNEATTEIPVHLLFRDDPGAVPVRVGSAATGGAAAAPSAGGDATAGPGGGSGIPWYGPRGAVRHPRPAVPPSLRVPPAYAQPARQTPPVDTSIAEEEGPSLSGSAAAAVGAAGLVGCLAGFWWAGVLPPLAIRLARLPVLEGAGLGPEQWALIAGSGALSLFSFGGLGRGRVGRAWVLSLFGRYRGTVRRTGLVWLNPFLRRRRIDVRLRHWHSEPMPAVDAHGVAVRAVVLVSWRVKDTARAALAVEDHATHLRECLEAATARVLSRLPMDAPAASLLGDRTPTLRDAEAVGDALTRILVAEAAPAGIEVFSAQPTRIEYAPEVAEAMDRRRIADFEARHRETALAQVVDSVEDTVSRLTGRGLVDLDDSERKALVKDLTVAFCTGQGSDR</sequence>
<dbReference type="Gene3D" id="3.30.479.30">
    <property type="entry name" value="Band 7 domain"/>
    <property type="match status" value="1"/>
</dbReference>
<accession>A0A372M538</accession>
<keyword evidence="4" id="KW-1185">Reference proteome</keyword>
<dbReference type="SMART" id="SM00244">
    <property type="entry name" value="PHB"/>
    <property type="match status" value="1"/>
</dbReference>
<evidence type="ECO:0000259" key="2">
    <source>
        <dbReference type="SMART" id="SM00244"/>
    </source>
</evidence>
<dbReference type="EMBL" id="QUAK01000078">
    <property type="protein sequence ID" value="RFU86001.1"/>
    <property type="molecule type" value="Genomic_DNA"/>
</dbReference>
<feature type="compositionally biased region" description="Low complexity" evidence="1">
    <location>
        <begin position="74"/>
        <end position="88"/>
    </location>
</feature>
<feature type="region of interest" description="Disordered" evidence="1">
    <location>
        <begin position="1"/>
        <end position="43"/>
    </location>
</feature>
<dbReference type="Pfam" id="PF01145">
    <property type="entry name" value="Band_7"/>
    <property type="match status" value="1"/>
</dbReference>
<dbReference type="InterPro" id="IPR036013">
    <property type="entry name" value="Band_7/SPFH_dom_sf"/>
</dbReference>
<dbReference type="InterPro" id="IPR001107">
    <property type="entry name" value="Band_7"/>
</dbReference>
<name>A0A372M538_9ACTN</name>
<evidence type="ECO:0000256" key="1">
    <source>
        <dbReference type="SAM" id="MobiDB-lite"/>
    </source>
</evidence>
<reference evidence="3 4" key="1">
    <citation type="submission" date="2018-08" db="EMBL/GenBank/DDBJ databases">
        <title>Isolation, diversity and antifungal activity of Actinobacteria from wheat.</title>
        <authorList>
            <person name="Han C."/>
        </authorList>
    </citation>
    <scope>NUCLEOTIDE SEQUENCE [LARGE SCALE GENOMIC DNA]</scope>
    <source>
        <strain evidence="3 4">NEAU-YY421</strain>
    </source>
</reference>
<feature type="compositionally biased region" description="Basic and acidic residues" evidence="1">
    <location>
        <begin position="8"/>
        <end position="32"/>
    </location>
</feature>
<feature type="region of interest" description="Disordered" evidence="1">
    <location>
        <begin position="74"/>
        <end position="140"/>
    </location>
</feature>
<dbReference type="AlphaFoldDB" id="A0A372M538"/>
<proteinExistence type="predicted"/>
<dbReference type="PANTHER" id="PTHR43446">
    <property type="entry name" value="MEMBRANE PROTEIN-RELATED"/>
    <property type="match status" value="1"/>
</dbReference>
<gene>
    <name evidence="3" type="ORF">DY218_14455</name>
</gene>
<dbReference type="OrthoDB" id="3850886at2"/>
<comment type="caution">
    <text evidence="3">The sequence shown here is derived from an EMBL/GenBank/DDBJ whole genome shotgun (WGS) entry which is preliminary data.</text>
</comment>
<dbReference type="PANTHER" id="PTHR43446:SF1">
    <property type="entry name" value="BAND 7 DOMAIN-CONTAINING PROTEIN"/>
    <property type="match status" value="1"/>
</dbReference>
<feature type="domain" description="Band 7" evidence="2">
    <location>
        <begin position="208"/>
        <end position="376"/>
    </location>
</feature>